<keyword evidence="2" id="KW-1185">Reference proteome</keyword>
<evidence type="ECO:0000313" key="2">
    <source>
        <dbReference type="Proteomes" id="UP000500767"/>
    </source>
</evidence>
<proteinExistence type="predicted"/>
<name>A0A6M8HNE0_9PROT</name>
<dbReference type="EMBL" id="CP053708">
    <property type="protein sequence ID" value="QKE89914.1"/>
    <property type="molecule type" value="Genomic_DNA"/>
</dbReference>
<evidence type="ECO:0000313" key="1">
    <source>
        <dbReference type="EMBL" id="QKE89914.1"/>
    </source>
</evidence>
<organism evidence="1 2">
    <name type="scientific">Lichenicola cladoniae</name>
    <dbReference type="NCBI Taxonomy" id="1484109"/>
    <lineage>
        <taxon>Bacteria</taxon>
        <taxon>Pseudomonadati</taxon>
        <taxon>Pseudomonadota</taxon>
        <taxon>Alphaproteobacteria</taxon>
        <taxon>Acetobacterales</taxon>
        <taxon>Acetobacteraceae</taxon>
        <taxon>Lichenicola</taxon>
    </lineage>
</organism>
<accession>A0A6M8HNE0</accession>
<dbReference type="Proteomes" id="UP000500767">
    <property type="component" value="Chromosome"/>
</dbReference>
<sequence>MPLFVIEVEGEPIVVFPEDDLSLAKEEASTGNVTEALQEFQRDGKPVWSGDSPLNVREANPDETALYNAGLAEALEEGDITEDETDEFAVFLIETDDME</sequence>
<dbReference type="AlphaFoldDB" id="A0A6M8HNE0"/>
<dbReference type="RefSeq" id="WP_171834903.1">
    <property type="nucleotide sequence ID" value="NZ_CP053708.1"/>
</dbReference>
<dbReference type="KEGG" id="lck:HN018_07515"/>
<protein>
    <submittedName>
        <fullName evidence="1">Uncharacterized protein</fullName>
    </submittedName>
</protein>
<reference evidence="1 2" key="1">
    <citation type="journal article" date="2014" name="World J. Microbiol. Biotechnol.">
        <title>Biodiversity and physiological characteristics of Antarctic and Arctic lichens-associated bacteria.</title>
        <authorList>
            <person name="Lee Y.M."/>
            <person name="Kim E.H."/>
            <person name="Lee H.K."/>
            <person name="Hong S.G."/>
        </authorList>
    </citation>
    <scope>NUCLEOTIDE SEQUENCE [LARGE SCALE GENOMIC DNA]</scope>
    <source>
        <strain evidence="1 2">PAMC 26569</strain>
    </source>
</reference>
<gene>
    <name evidence="1" type="ORF">HN018_07515</name>
</gene>